<dbReference type="RefSeq" id="WP_085324878.1">
    <property type="nucleotide sequence ID" value="NZ_NCXP01000009.1"/>
</dbReference>
<comment type="caution">
    <text evidence="3">The sequence shown here is derived from an EMBL/GenBank/DDBJ whole genome shotgun (WGS) entry which is preliminary data.</text>
</comment>
<evidence type="ECO:0000313" key="3">
    <source>
        <dbReference type="EMBL" id="OSC41072.1"/>
    </source>
</evidence>
<dbReference type="EMBL" id="NCXP01000009">
    <property type="protein sequence ID" value="OSC41072.1"/>
    <property type="molecule type" value="Genomic_DNA"/>
</dbReference>
<evidence type="ECO:0000256" key="2">
    <source>
        <dbReference type="SAM" id="Phobius"/>
    </source>
</evidence>
<keyword evidence="2" id="KW-0812">Transmembrane</keyword>
<reference evidence="3 4" key="1">
    <citation type="submission" date="2017-04" db="EMBL/GenBank/DDBJ databases">
        <title>The new phylogeny of genus Mycobacterium.</title>
        <authorList>
            <person name="Tortoli E."/>
            <person name="Trovato A."/>
            <person name="Cirillo D.M."/>
        </authorList>
    </citation>
    <scope>NUCLEOTIDE SEQUENCE [LARGE SCALE GENOMIC DNA]</scope>
    <source>
        <strain evidence="3 4">TBL 1200985</strain>
    </source>
</reference>
<accession>A0A1X2LVI9</accession>
<name>A0A1X2LVI9_9MYCO</name>
<feature type="transmembrane region" description="Helical" evidence="2">
    <location>
        <begin position="15"/>
        <end position="32"/>
    </location>
</feature>
<keyword evidence="2" id="KW-0472">Membrane</keyword>
<organism evidence="3 4">
    <name type="scientific">Mycobacterium decipiens</name>
    <dbReference type="NCBI Taxonomy" id="1430326"/>
    <lineage>
        <taxon>Bacteria</taxon>
        <taxon>Bacillati</taxon>
        <taxon>Actinomycetota</taxon>
        <taxon>Actinomycetes</taxon>
        <taxon>Mycobacteriales</taxon>
        <taxon>Mycobacteriaceae</taxon>
        <taxon>Mycobacterium</taxon>
    </lineage>
</organism>
<keyword evidence="2" id="KW-1133">Transmembrane helix</keyword>
<sequence length="236" mass="26118">MEPTPLEPDNPLDTARVLPIVTVIWGALTAWAGSASHHTGWRPIWLYPSLVALMSVGLLVLLYLSVESLIQYRALREATTSLDRSHLTIGDTARLSVATGADPAMAMAVDVHLEGREYTRKFVSGTANVSGGWREKTRLVHRTRLGEASVPEGSRLHNLPLVVPDTIHPSVIEKPHGINWTLRVRIKAGKAPPWDAKYPVKIRGRNGSGINIDSQRREFQFPGIPDDPLPKLRTQR</sequence>
<gene>
    <name evidence="3" type="ORF">B8W66_09995</name>
</gene>
<evidence type="ECO:0000313" key="4">
    <source>
        <dbReference type="Proteomes" id="UP000193247"/>
    </source>
</evidence>
<evidence type="ECO:0000256" key="1">
    <source>
        <dbReference type="SAM" id="MobiDB-lite"/>
    </source>
</evidence>
<keyword evidence="4" id="KW-1185">Reference proteome</keyword>
<proteinExistence type="predicted"/>
<protein>
    <submittedName>
        <fullName evidence="3">Uncharacterized protein</fullName>
    </submittedName>
</protein>
<feature type="region of interest" description="Disordered" evidence="1">
    <location>
        <begin position="206"/>
        <end position="236"/>
    </location>
</feature>
<feature type="transmembrane region" description="Helical" evidence="2">
    <location>
        <begin position="44"/>
        <end position="66"/>
    </location>
</feature>
<dbReference type="AlphaFoldDB" id="A0A1X2LVI9"/>
<dbReference type="STRING" id="1430326.B8W66_09995"/>
<dbReference type="Proteomes" id="UP000193247">
    <property type="component" value="Unassembled WGS sequence"/>
</dbReference>